<dbReference type="AlphaFoldDB" id="A0A285VI22"/>
<reference evidence="3" key="1">
    <citation type="submission" date="2017-08" db="EMBL/GenBank/DDBJ databases">
        <authorList>
            <person name="Varghese N."/>
            <person name="Submissions S."/>
        </authorList>
    </citation>
    <scope>NUCLEOTIDE SEQUENCE [LARGE SCALE GENOMIC DNA]</scope>
    <source>
        <strain evidence="3">DSM 4725</strain>
    </source>
</reference>
<dbReference type="EMBL" id="OBQI01000007">
    <property type="protein sequence ID" value="SOC52836.1"/>
    <property type="molecule type" value="Genomic_DNA"/>
</dbReference>
<evidence type="ECO:0000256" key="1">
    <source>
        <dbReference type="SAM" id="SignalP"/>
    </source>
</evidence>
<accession>A0A285VI22</accession>
<protein>
    <submittedName>
        <fullName evidence="2">Uncharacterized protein</fullName>
    </submittedName>
</protein>
<dbReference type="Proteomes" id="UP000219435">
    <property type="component" value="Unassembled WGS sequence"/>
</dbReference>
<proteinExistence type="predicted"/>
<organism evidence="2 3">
    <name type="scientific">Blastococcus aggregatus</name>
    <dbReference type="NCBI Taxonomy" id="38502"/>
    <lineage>
        <taxon>Bacteria</taxon>
        <taxon>Bacillati</taxon>
        <taxon>Actinomycetota</taxon>
        <taxon>Actinomycetes</taxon>
        <taxon>Geodermatophilales</taxon>
        <taxon>Geodermatophilaceae</taxon>
        <taxon>Blastococcus</taxon>
    </lineage>
</organism>
<keyword evidence="1" id="KW-0732">Signal</keyword>
<sequence>MRRVTVALSGALLGLCVQGVHSGTAMADPVACQQFNSLGICVVEVESAQQPRSRPVAVGSGGGGGSQEASCTLDATGAAIPCQEGPSWWVQSLQCYAQPMLEPPPKDSPVWSGHTDGTVYLCTFYTDGGAFPGTNGFSFWSATAPAGPAAVDPAVLAEQALRTLTVPEPTTGRYPAGTMRDGRAFTVVNAYTWFWTDPASFRALTARADAGGVWAEVTVTPTALSFTPGDGAGAVSCSGPGAAWQRGDGVWAPSPTGCQYRYPHSSIHQPDEQVTATYGISWSVAWTSSTGASGTLPDLTTTSNATFAVAEVQAVVTG</sequence>
<feature type="chain" id="PRO_5013329836" evidence="1">
    <location>
        <begin position="28"/>
        <end position="318"/>
    </location>
</feature>
<keyword evidence="3" id="KW-1185">Reference proteome</keyword>
<feature type="signal peptide" evidence="1">
    <location>
        <begin position="1"/>
        <end position="27"/>
    </location>
</feature>
<name>A0A285VI22_9ACTN</name>
<gene>
    <name evidence="2" type="ORF">SAMN05660748_4197</name>
</gene>
<dbReference type="OrthoDB" id="3742379at2"/>
<evidence type="ECO:0000313" key="3">
    <source>
        <dbReference type="Proteomes" id="UP000219435"/>
    </source>
</evidence>
<evidence type="ECO:0000313" key="2">
    <source>
        <dbReference type="EMBL" id="SOC52836.1"/>
    </source>
</evidence>